<keyword evidence="1" id="KW-0812">Transmembrane</keyword>
<evidence type="ECO:0000256" key="1">
    <source>
        <dbReference type="SAM" id="Phobius"/>
    </source>
</evidence>
<keyword evidence="3" id="KW-1185">Reference proteome</keyword>
<feature type="transmembrane region" description="Helical" evidence="1">
    <location>
        <begin position="49"/>
        <end position="66"/>
    </location>
</feature>
<dbReference type="HOGENOM" id="CLU_2224769_0_0_1"/>
<sequence length="106" mass="12129">MLRISDVPMLSMKGENITRDQQEFWQSTVRQTMESDDGQTSDFPISSSIYFPYFTNVFTMGIWLLPQLRYNSPMAQSGSKIAAHCLLYTTPFPNKTQGHQAMVIRA</sequence>
<dbReference type="Proteomes" id="UP000053989">
    <property type="component" value="Unassembled WGS sequence"/>
</dbReference>
<reference evidence="2 3" key="1">
    <citation type="submission" date="2014-04" db="EMBL/GenBank/DDBJ databases">
        <authorList>
            <consortium name="DOE Joint Genome Institute"/>
            <person name="Kuo A."/>
            <person name="Kohler A."/>
            <person name="Nagy L.G."/>
            <person name="Floudas D."/>
            <person name="Copeland A."/>
            <person name="Barry K.W."/>
            <person name="Cichocki N."/>
            <person name="Veneault-Fourrey C."/>
            <person name="LaButti K."/>
            <person name="Lindquist E.A."/>
            <person name="Lipzen A."/>
            <person name="Lundell T."/>
            <person name="Morin E."/>
            <person name="Murat C."/>
            <person name="Sun H."/>
            <person name="Tunlid A."/>
            <person name="Henrissat B."/>
            <person name="Grigoriev I.V."/>
            <person name="Hibbett D.S."/>
            <person name="Martin F."/>
            <person name="Nordberg H.P."/>
            <person name="Cantor M.N."/>
            <person name="Hua S.X."/>
        </authorList>
    </citation>
    <scope>NUCLEOTIDE SEQUENCE [LARGE SCALE GENOMIC DNA]</scope>
    <source>
        <strain evidence="2 3">Foug A</strain>
    </source>
</reference>
<evidence type="ECO:0000313" key="3">
    <source>
        <dbReference type="Proteomes" id="UP000053989"/>
    </source>
</evidence>
<reference evidence="3" key="2">
    <citation type="submission" date="2015-01" db="EMBL/GenBank/DDBJ databases">
        <title>Evolutionary Origins and Diversification of the Mycorrhizal Mutualists.</title>
        <authorList>
            <consortium name="DOE Joint Genome Institute"/>
            <consortium name="Mycorrhizal Genomics Consortium"/>
            <person name="Kohler A."/>
            <person name="Kuo A."/>
            <person name="Nagy L.G."/>
            <person name="Floudas D."/>
            <person name="Copeland A."/>
            <person name="Barry K.W."/>
            <person name="Cichocki N."/>
            <person name="Veneault-Fourrey C."/>
            <person name="LaButti K."/>
            <person name="Lindquist E.A."/>
            <person name="Lipzen A."/>
            <person name="Lundell T."/>
            <person name="Morin E."/>
            <person name="Murat C."/>
            <person name="Riley R."/>
            <person name="Ohm R."/>
            <person name="Sun H."/>
            <person name="Tunlid A."/>
            <person name="Henrissat B."/>
            <person name="Grigoriev I.V."/>
            <person name="Hibbett D.S."/>
            <person name="Martin F."/>
        </authorList>
    </citation>
    <scope>NUCLEOTIDE SEQUENCE [LARGE SCALE GENOMIC DNA]</scope>
    <source>
        <strain evidence="3">Foug A</strain>
    </source>
</reference>
<dbReference type="EMBL" id="KN822043">
    <property type="protein sequence ID" value="KIM62356.1"/>
    <property type="molecule type" value="Genomic_DNA"/>
</dbReference>
<name>A0A0C3E2R6_9AGAM</name>
<keyword evidence="1" id="KW-0472">Membrane</keyword>
<proteinExistence type="predicted"/>
<organism evidence="2 3">
    <name type="scientific">Scleroderma citrinum Foug A</name>
    <dbReference type="NCBI Taxonomy" id="1036808"/>
    <lineage>
        <taxon>Eukaryota</taxon>
        <taxon>Fungi</taxon>
        <taxon>Dikarya</taxon>
        <taxon>Basidiomycota</taxon>
        <taxon>Agaricomycotina</taxon>
        <taxon>Agaricomycetes</taxon>
        <taxon>Agaricomycetidae</taxon>
        <taxon>Boletales</taxon>
        <taxon>Sclerodermatineae</taxon>
        <taxon>Sclerodermataceae</taxon>
        <taxon>Scleroderma</taxon>
    </lineage>
</organism>
<protein>
    <submittedName>
        <fullName evidence="2">Uncharacterized protein</fullName>
    </submittedName>
</protein>
<gene>
    <name evidence="2" type="ORF">SCLCIDRAFT_836381</name>
</gene>
<dbReference type="InParanoid" id="A0A0C3E2R6"/>
<dbReference type="AlphaFoldDB" id="A0A0C3E2R6"/>
<evidence type="ECO:0000313" key="2">
    <source>
        <dbReference type="EMBL" id="KIM62356.1"/>
    </source>
</evidence>
<accession>A0A0C3E2R6</accession>
<dbReference type="OrthoDB" id="432412at2759"/>
<keyword evidence="1" id="KW-1133">Transmembrane helix</keyword>